<evidence type="ECO:0000259" key="2">
    <source>
        <dbReference type="Pfam" id="PF00534"/>
    </source>
</evidence>
<dbReference type="InterPro" id="IPR028098">
    <property type="entry name" value="Glyco_trans_4-like_N"/>
</dbReference>
<dbReference type="Gene3D" id="3.40.50.2000">
    <property type="entry name" value="Glycogen Phosphorylase B"/>
    <property type="match status" value="2"/>
</dbReference>
<comment type="caution">
    <text evidence="4">The sequence shown here is derived from an EMBL/GenBank/DDBJ whole genome shotgun (WGS) entry which is preliminary data.</text>
</comment>
<evidence type="ECO:0000256" key="1">
    <source>
        <dbReference type="ARBA" id="ARBA00022679"/>
    </source>
</evidence>
<keyword evidence="1" id="KW-0808">Transferase</keyword>
<dbReference type="Proteomes" id="UP001500074">
    <property type="component" value="Unassembled WGS sequence"/>
</dbReference>
<feature type="domain" description="Glycosyl transferase family 1" evidence="2">
    <location>
        <begin position="226"/>
        <end position="382"/>
    </location>
</feature>
<dbReference type="Pfam" id="PF13439">
    <property type="entry name" value="Glyco_transf_4"/>
    <property type="match status" value="1"/>
</dbReference>
<feature type="domain" description="Glycosyltransferase subfamily 4-like N-terminal" evidence="3">
    <location>
        <begin position="77"/>
        <end position="204"/>
    </location>
</feature>
<dbReference type="Pfam" id="PF00534">
    <property type="entry name" value="Glycos_transf_1"/>
    <property type="match status" value="1"/>
</dbReference>
<evidence type="ECO:0000259" key="3">
    <source>
        <dbReference type="Pfam" id="PF13439"/>
    </source>
</evidence>
<dbReference type="InterPro" id="IPR001296">
    <property type="entry name" value="Glyco_trans_1"/>
</dbReference>
<protein>
    <submittedName>
        <fullName evidence="4">Glycosyltransferase family 1 protein</fullName>
    </submittedName>
</protein>
<proteinExistence type="predicted"/>
<dbReference type="EMBL" id="BAABKI010000012">
    <property type="protein sequence ID" value="GAA5172986.1"/>
    <property type="molecule type" value="Genomic_DNA"/>
</dbReference>
<accession>A0ABP9R991</accession>
<reference evidence="5" key="1">
    <citation type="journal article" date="2019" name="Int. J. Syst. Evol. Microbiol.">
        <title>The Global Catalogue of Microorganisms (GCM) 10K type strain sequencing project: providing services to taxonomists for standard genome sequencing and annotation.</title>
        <authorList>
            <consortium name="The Broad Institute Genomics Platform"/>
            <consortium name="The Broad Institute Genome Sequencing Center for Infectious Disease"/>
            <person name="Wu L."/>
            <person name="Ma J."/>
        </authorList>
    </citation>
    <scope>NUCLEOTIDE SEQUENCE [LARGE SCALE GENOMIC DNA]</scope>
    <source>
        <strain evidence="5">JCM 18472</strain>
    </source>
</reference>
<gene>
    <name evidence="4" type="ORF">GCM10023342_10710</name>
</gene>
<dbReference type="CDD" id="cd03809">
    <property type="entry name" value="GT4_MtfB-like"/>
    <property type="match status" value="1"/>
</dbReference>
<keyword evidence="5" id="KW-1185">Reference proteome</keyword>
<sequence length="404" mass="44861">MQVIVNLQPLLSPLTGVGHYTRELTRELASRQQTAGPVSSLLGLAGLRLNAVTANHPLLDAAASQGIAEPGSANAARARVGAWQFARRYLRNSVTRFAYRQAFAQRLRVHALTSRDVHDTLYWEPNFIRLPWPGRSVVTLHDLSHCRFPEYHPKERTTFFNRHLARSVARATRINVVSQFTANEVVDLFDVPPERIDLVSPGVAPRFFDVDSARRDRVRKIHGLPARYCLSVGTLEPRKNLTTLLRAFLSLPHERQRDCPLLVVGITGWGDEQLPDGTARALEEGRVRRLGYVSDQDLPALYANATVFAYVSRYEGFGMPVIEAMAAGVPVLTADRTATREVAGEAALTVGPDDVEAIRGALIRLQDDTALAQQLRKAGRQRAQSYTWQKSADALEASFLQATR</sequence>
<organism evidence="4 5">
    <name type="scientific">Modicisalibacter zincidurans</name>
    <dbReference type="NCBI Taxonomy" id="1178777"/>
    <lineage>
        <taxon>Bacteria</taxon>
        <taxon>Pseudomonadati</taxon>
        <taxon>Pseudomonadota</taxon>
        <taxon>Gammaproteobacteria</taxon>
        <taxon>Oceanospirillales</taxon>
        <taxon>Halomonadaceae</taxon>
        <taxon>Modicisalibacter</taxon>
    </lineage>
</organism>
<dbReference type="PANTHER" id="PTHR46401:SF2">
    <property type="entry name" value="GLYCOSYLTRANSFERASE WBBK-RELATED"/>
    <property type="match status" value="1"/>
</dbReference>
<evidence type="ECO:0000313" key="4">
    <source>
        <dbReference type="EMBL" id="GAA5172986.1"/>
    </source>
</evidence>
<dbReference type="RefSeq" id="WP_051907476.1">
    <property type="nucleotide sequence ID" value="NZ_BAABKI010000012.1"/>
</dbReference>
<dbReference type="SUPFAM" id="SSF53756">
    <property type="entry name" value="UDP-Glycosyltransferase/glycogen phosphorylase"/>
    <property type="match status" value="1"/>
</dbReference>
<name>A0ABP9R991_9GAMM</name>
<evidence type="ECO:0000313" key="5">
    <source>
        <dbReference type="Proteomes" id="UP001500074"/>
    </source>
</evidence>
<dbReference type="PANTHER" id="PTHR46401">
    <property type="entry name" value="GLYCOSYLTRANSFERASE WBBK-RELATED"/>
    <property type="match status" value="1"/>
</dbReference>